<name>A0A167DMI2_COLIC</name>
<evidence type="ECO:0000256" key="1">
    <source>
        <dbReference type="ARBA" id="ARBA00004196"/>
    </source>
</evidence>
<evidence type="ECO:0000313" key="3">
    <source>
        <dbReference type="EMBL" id="KZL84073.1"/>
    </source>
</evidence>
<comment type="subcellular location">
    <subcellularLocation>
        <location evidence="1">Cell envelope</location>
    </subcellularLocation>
</comment>
<proteinExistence type="predicted"/>
<dbReference type="PANTHER" id="PTHR38045:SF1">
    <property type="entry name" value="HEPARINASE II_III-LIKE PROTEIN"/>
    <property type="match status" value="1"/>
</dbReference>
<gene>
    <name evidence="3" type="ORF">CI238_10099</name>
</gene>
<dbReference type="Pfam" id="PF07940">
    <property type="entry name" value="Hepar_II_III_C"/>
    <property type="match status" value="1"/>
</dbReference>
<dbReference type="EMBL" id="LFIW01000969">
    <property type="protein sequence ID" value="KZL84073.1"/>
    <property type="molecule type" value="Genomic_DNA"/>
</dbReference>
<evidence type="ECO:0000313" key="4">
    <source>
        <dbReference type="Proteomes" id="UP000076584"/>
    </source>
</evidence>
<dbReference type="GO" id="GO:0016829">
    <property type="term" value="F:lyase activity"/>
    <property type="evidence" value="ECO:0007669"/>
    <property type="project" value="InterPro"/>
</dbReference>
<dbReference type="STRING" id="1573173.A0A167DMI2"/>
<dbReference type="InterPro" id="IPR008929">
    <property type="entry name" value="Chondroitin_lyas"/>
</dbReference>
<dbReference type="Gene3D" id="2.70.98.70">
    <property type="match status" value="1"/>
</dbReference>
<dbReference type="Gene3D" id="1.50.10.100">
    <property type="entry name" value="Chondroitin AC/alginate lyase"/>
    <property type="match status" value="1"/>
</dbReference>
<reference evidence="3 4" key="1">
    <citation type="submission" date="2015-06" db="EMBL/GenBank/DDBJ databases">
        <title>Survival trade-offs in plant roots during colonization by closely related pathogenic and mutualistic fungi.</title>
        <authorList>
            <person name="Hacquard S."/>
            <person name="Kracher B."/>
            <person name="Hiruma K."/>
            <person name="Weinman A."/>
            <person name="Muench P."/>
            <person name="Garrido Oter R."/>
            <person name="Ver Loren van Themaat E."/>
            <person name="Dallerey J.-F."/>
            <person name="Damm U."/>
            <person name="Henrissat B."/>
            <person name="Lespinet O."/>
            <person name="Thon M."/>
            <person name="Kemen E."/>
            <person name="McHardy A.C."/>
            <person name="Schulze-Lefert P."/>
            <person name="O'Connell R.J."/>
        </authorList>
    </citation>
    <scope>NUCLEOTIDE SEQUENCE [LARGE SCALE GENOMIC DNA]</scope>
    <source>
        <strain evidence="3 4">MAFF 238704</strain>
    </source>
</reference>
<comment type="caution">
    <text evidence="3">The sequence shown here is derived from an EMBL/GenBank/DDBJ whole genome shotgun (WGS) entry which is preliminary data.</text>
</comment>
<dbReference type="Proteomes" id="UP000076584">
    <property type="component" value="Unassembled WGS sequence"/>
</dbReference>
<protein>
    <recommendedName>
        <fullName evidence="2">Heparinase II/III-like C-terminal domain-containing protein</fullName>
    </recommendedName>
</protein>
<dbReference type="AlphaFoldDB" id="A0A167DMI2"/>
<organism evidence="3 4">
    <name type="scientific">Colletotrichum incanum</name>
    <name type="common">Soybean anthracnose fungus</name>
    <dbReference type="NCBI Taxonomy" id="1573173"/>
    <lineage>
        <taxon>Eukaryota</taxon>
        <taxon>Fungi</taxon>
        <taxon>Dikarya</taxon>
        <taxon>Ascomycota</taxon>
        <taxon>Pezizomycotina</taxon>
        <taxon>Sordariomycetes</taxon>
        <taxon>Hypocreomycetidae</taxon>
        <taxon>Glomerellales</taxon>
        <taxon>Glomerellaceae</taxon>
        <taxon>Colletotrichum</taxon>
        <taxon>Colletotrichum spaethianum species complex</taxon>
    </lineage>
</organism>
<feature type="domain" description="Heparinase II/III-like C-terminal" evidence="2">
    <location>
        <begin position="190"/>
        <end position="333"/>
    </location>
</feature>
<dbReference type="PANTHER" id="PTHR38045">
    <property type="entry name" value="CHROMOSOME 1, WHOLE GENOME SHOTGUN SEQUENCE"/>
    <property type="match status" value="1"/>
</dbReference>
<accession>A0A167DMI2</accession>
<keyword evidence="4" id="KW-1185">Reference proteome</keyword>
<dbReference type="InterPro" id="IPR012480">
    <property type="entry name" value="Hepar_II_III_C"/>
</dbReference>
<evidence type="ECO:0000259" key="2">
    <source>
        <dbReference type="Pfam" id="PF07940"/>
    </source>
</evidence>
<sequence>MIIGALAVYHEDPTGIARQLLPLAVNNARQYCAQAVESDGTWAETPDYWYFGTQAHAQLTSALQTATGSTHQLLTASAGFQNTSLFHIYNYGMTEKFNYGDCGPVKLTATANALLFYGKEYADPMPILYQRDRLDAADPLSLLWYRPDVSGDWYYGLPLDRNFPDRADAWVSMRSTWTSPEGLFVDGNLDAGDFVLDAMGERWAGELCHDDYLAEGYFSSERQDSKRWKYYRCGTEGQNTVVMDGENQIANAEPYTWFESTEITGAPNQIESTAYWIADLTSAYNGTSFHRGLRMLNDRKQVLIQDEIETAPFTSLWRMHTNASISYSKDRRIALNATFQTLEPVSLGGSRVKGSLKDMPNPGVSVLAIEVLSVNSTIAVILSPRWTEDWEASLPELVPLKEWTLISHALVESYDK</sequence>